<organism evidence="2 3">
    <name type="scientific">Candidatus Korarchaeum cryptofilum</name>
    <dbReference type="NCBI Taxonomy" id="498846"/>
    <lineage>
        <taxon>Archaea</taxon>
        <taxon>Thermoproteota</taxon>
        <taxon>Candidatus Korarchaeia</taxon>
        <taxon>Candidatus Korarchaeales</taxon>
        <taxon>Candidatus Korarchaeaceae</taxon>
        <taxon>Candidatus Korarchaeum</taxon>
    </lineage>
</organism>
<comment type="caution">
    <text evidence="2">The sequence shown here is derived from an EMBL/GenBank/DDBJ whole genome shotgun (WGS) entry which is preliminary data.</text>
</comment>
<accession>A0A3R9Q9B0</accession>
<dbReference type="AlphaFoldDB" id="A0A3R9Q9B0"/>
<gene>
    <name evidence="2" type="ORF">D9Q81_04065</name>
</gene>
<evidence type="ECO:0000313" key="3">
    <source>
        <dbReference type="Proteomes" id="UP000278149"/>
    </source>
</evidence>
<dbReference type="Pfam" id="PF02001">
    <property type="entry name" value="DUF134"/>
    <property type="match status" value="1"/>
</dbReference>
<dbReference type="PANTHER" id="PTHR37478:SF2">
    <property type="entry name" value="UPF0251 PROTEIN TK0562"/>
    <property type="match status" value="1"/>
</dbReference>
<evidence type="ECO:0000313" key="2">
    <source>
        <dbReference type="EMBL" id="RSN69193.1"/>
    </source>
</evidence>
<dbReference type="EMBL" id="RCOR01000021">
    <property type="protein sequence ID" value="RSN69193.1"/>
    <property type="molecule type" value="Genomic_DNA"/>
</dbReference>
<evidence type="ECO:0000256" key="1">
    <source>
        <dbReference type="ARBA" id="ARBA00009350"/>
    </source>
</evidence>
<sequence length="141" mass="16317">MSAFNIAFLPRSAGPFPALKGGAFGCERDDIIKIRKALNLRKMEGFDGSIMRRCRRRGRPPFYFRHYSVDQSDEAIVLYEHELEAMKLIHLDNRTIEEASLMMGLTKTTFWRILESGRRKVTKALVEGKPISIARRDEDQR</sequence>
<dbReference type="Proteomes" id="UP000278149">
    <property type="component" value="Unassembled WGS sequence"/>
</dbReference>
<comment type="similarity">
    <text evidence="1">Belongs to the UPF0251 family.</text>
</comment>
<name>A0A3R9Q9B0_9CREN</name>
<protein>
    <submittedName>
        <fullName evidence="2">DUF134 domain-containing protein</fullName>
    </submittedName>
</protein>
<dbReference type="InterPro" id="IPR002852">
    <property type="entry name" value="UPF0251"/>
</dbReference>
<reference evidence="2 3" key="1">
    <citation type="submission" date="2018-10" db="EMBL/GenBank/DDBJ databases">
        <title>Co-occurring genomic capacity for anaerobic methane metabolism and dissimilatory sulfite reduction discovered in the Korarchaeota.</title>
        <authorList>
            <person name="Mckay L.J."/>
            <person name="Dlakic M."/>
            <person name="Fields M.W."/>
            <person name="Delmont T.O."/>
            <person name="Eren A.M."/>
            <person name="Jay Z.J."/>
            <person name="Klingelsmith K.B."/>
            <person name="Rusch D.B."/>
            <person name="Inskeep W.P."/>
        </authorList>
    </citation>
    <scope>NUCLEOTIDE SEQUENCE [LARGE SCALE GENOMIC DNA]</scope>
    <source>
        <strain evidence="2 3">WS</strain>
    </source>
</reference>
<proteinExistence type="inferred from homology"/>
<dbReference type="PANTHER" id="PTHR37478">
    <property type="match status" value="1"/>
</dbReference>